<protein>
    <submittedName>
        <fullName evidence="3">TerB family tellurite resistance protein</fullName>
    </submittedName>
</protein>
<keyword evidence="1" id="KW-1133">Transmembrane helix</keyword>
<keyword evidence="1" id="KW-0472">Membrane</keyword>
<evidence type="ECO:0000313" key="3">
    <source>
        <dbReference type="EMBL" id="MFC1849556.1"/>
    </source>
</evidence>
<dbReference type="SUPFAM" id="SSF158682">
    <property type="entry name" value="TerB-like"/>
    <property type="match status" value="1"/>
</dbReference>
<organism evidence="3 4">
    <name type="scientific">candidate division CSSED10-310 bacterium</name>
    <dbReference type="NCBI Taxonomy" id="2855610"/>
    <lineage>
        <taxon>Bacteria</taxon>
        <taxon>Bacteria division CSSED10-310</taxon>
    </lineage>
</organism>
<comment type="caution">
    <text evidence="3">The sequence shown here is derived from an EMBL/GenBank/DDBJ whole genome shotgun (WGS) entry which is preliminary data.</text>
</comment>
<dbReference type="InterPro" id="IPR007791">
    <property type="entry name" value="DjlA_N"/>
</dbReference>
<dbReference type="InterPro" id="IPR029024">
    <property type="entry name" value="TerB-like"/>
</dbReference>
<feature type="domain" description="Co-chaperone DjlA N-terminal" evidence="2">
    <location>
        <begin position="19"/>
        <end position="126"/>
    </location>
</feature>
<evidence type="ECO:0000256" key="1">
    <source>
        <dbReference type="SAM" id="Phobius"/>
    </source>
</evidence>
<evidence type="ECO:0000313" key="4">
    <source>
        <dbReference type="Proteomes" id="UP001594351"/>
    </source>
</evidence>
<dbReference type="Proteomes" id="UP001594351">
    <property type="component" value="Unassembled WGS sequence"/>
</dbReference>
<keyword evidence="1" id="KW-0812">Transmembrane</keyword>
<feature type="transmembrane region" description="Helical" evidence="1">
    <location>
        <begin position="185"/>
        <end position="211"/>
    </location>
</feature>
<gene>
    <name evidence="3" type="ORF">ACFL27_05030</name>
</gene>
<evidence type="ECO:0000259" key="2">
    <source>
        <dbReference type="Pfam" id="PF05099"/>
    </source>
</evidence>
<keyword evidence="4" id="KW-1185">Reference proteome</keyword>
<dbReference type="Gene3D" id="1.10.3680.10">
    <property type="entry name" value="TerB-like"/>
    <property type="match status" value="1"/>
</dbReference>
<proteinExistence type="predicted"/>
<reference evidence="3 4" key="1">
    <citation type="submission" date="2024-09" db="EMBL/GenBank/DDBJ databases">
        <title>Laminarin stimulates single cell rates of sulfate reduction while oxygen inhibits transcriptomic activity in coastal marine sediment.</title>
        <authorList>
            <person name="Lindsay M."/>
            <person name="Orcutt B."/>
            <person name="Emerson D."/>
            <person name="Stepanauskas R."/>
            <person name="D'Angelo T."/>
        </authorList>
    </citation>
    <scope>NUCLEOTIDE SEQUENCE [LARGE SCALE GENOMIC DNA]</scope>
    <source>
        <strain evidence="3">SAG AM-311-K15</strain>
    </source>
</reference>
<feature type="transmembrane region" description="Helical" evidence="1">
    <location>
        <begin position="152"/>
        <end position="173"/>
    </location>
</feature>
<sequence>MMEDEKHPLTPFSIPEKKAYLCIVASLASADREVSDDEISNLRKLCKKVGLDARSMGEVLAAAEDPDSAPLQEYLKQMAESELRFTLVTDMLFLAYADEKYSQDEREVVARIALELKVNSEQLSAIENYVQAVTDMQKTGTSAEMKKLGGDVTAGLASAGIPIAAVAVSGTVWGLSTAGIVSGLLALGMGLGMATGVGVVAVLGVASYFGVRWLYRKMFND</sequence>
<accession>A0ABV6YTZ5</accession>
<dbReference type="CDD" id="cd07177">
    <property type="entry name" value="terB_like"/>
    <property type="match status" value="1"/>
</dbReference>
<dbReference type="EMBL" id="JBHPBY010000045">
    <property type="protein sequence ID" value="MFC1849556.1"/>
    <property type="molecule type" value="Genomic_DNA"/>
</dbReference>
<dbReference type="Pfam" id="PF05099">
    <property type="entry name" value="TerB"/>
    <property type="match status" value="1"/>
</dbReference>
<name>A0ABV6YTZ5_UNCC1</name>